<evidence type="ECO:0000313" key="4">
    <source>
        <dbReference type="Proteomes" id="UP001152797"/>
    </source>
</evidence>
<dbReference type="EMBL" id="CAMXCT010001957">
    <property type="protein sequence ID" value="CAI3994475.1"/>
    <property type="molecule type" value="Genomic_DNA"/>
</dbReference>
<feature type="compositionally biased region" description="Basic and acidic residues" evidence="1">
    <location>
        <begin position="1294"/>
        <end position="1313"/>
    </location>
</feature>
<feature type="compositionally biased region" description="Basic and acidic residues" evidence="1">
    <location>
        <begin position="1339"/>
        <end position="1370"/>
    </location>
</feature>
<dbReference type="EMBL" id="CAMXCT030001957">
    <property type="protein sequence ID" value="CAL4781787.1"/>
    <property type="molecule type" value="Genomic_DNA"/>
</dbReference>
<reference evidence="3" key="2">
    <citation type="submission" date="2024-04" db="EMBL/GenBank/DDBJ databases">
        <authorList>
            <person name="Chen Y."/>
            <person name="Shah S."/>
            <person name="Dougan E. K."/>
            <person name="Thang M."/>
            <person name="Chan C."/>
        </authorList>
    </citation>
    <scope>NUCLEOTIDE SEQUENCE [LARGE SCALE GENOMIC DNA]</scope>
</reference>
<protein>
    <submittedName>
        <fullName evidence="2">Uncharacterized protein</fullName>
    </submittedName>
</protein>
<feature type="region of interest" description="Disordered" evidence="1">
    <location>
        <begin position="607"/>
        <end position="807"/>
    </location>
</feature>
<keyword evidence="4" id="KW-1185">Reference proteome</keyword>
<dbReference type="Proteomes" id="UP001152797">
    <property type="component" value="Unassembled WGS sequence"/>
</dbReference>
<proteinExistence type="predicted"/>
<feature type="compositionally biased region" description="Low complexity" evidence="1">
    <location>
        <begin position="795"/>
        <end position="806"/>
    </location>
</feature>
<feature type="region of interest" description="Disordered" evidence="1">
    <location>
        <begin position="56"/>
        <end position="90"/>
    </location>
</feature>
<feature type="region of interest" description="Disordered" evidence="1">
    <location>
        <begin position="486"/>
        <end position="551"/>
    </location>
</feature>
<feature type="region of interest" description="Disordered" evidence="1">
    <location>
        <begin position="1294"/>
        <end position="1376"/>
    </location>
</feature>
<evidence type="ECO:0000256" key="1">
    <source>
        <dbReference type="SAM" id="MobiDB-lite"/>
    </source>
</evidence>
<dbReference type="EMBL" id="CAMXCT020001957">
    <property type="protein sequence ID" value="CAL1147850.1"/>
    <property type="molecule type" value="Genomic_DNA"/>
</dbReference>
<feature type="compositionally biased region" description="Acidic residues" evidence="1">
    <location>
        <begin position="541"/>
        <end position="550"/>
    </location>
</feature>
<feature type="compositionally biased region" description="Low complexity" evidence="1">
    <location>
        <begin position="61"/>
        <end position="73"/>
    </location>
</feature>
<feature type="compositionally biased region" description="Basic and acidic residues" evidence="1">
    <location>
        <begin position="618"/>
        <end position="674"/>
    </location>
</feature>
<evidence type="ECO:0000313" key="3">
    <source>
        <dbReference type="EMBL" id="CAL1147850.1"/>
    </source>
</evidence>
<feature type="compositionally biased region" description="Basic and acidic residues" evidence="1">
    <location>
        <begin position="487"/>
        <end position="520"/>
    </location>
</feature>
<comment type="caution">
    <text evidence="2">The sequence shown here is derived from an EMBL/GenBank/DDBJ whole genome shotgun (WGS) entry which is preliminary data.</text>
</comment>
<feature type="compositionally biased region" description="Basic and acidic residues" evidence="1">
    <location>
        <begin position="688"/>
        <end position="711"/>
    </location>
</feature>
<accession>A0A9P1G1I2</accession>
<feature type="compositionally biased region" description="Basic and acidic residues" evidence="1">
    <location>
        <begin position="734"/>
        <end position="744"/>
    </location>
</feature>
<sequence length="1376" mass="151405">MSDAAAPKLKNISSWKLNKAEEEQLKTRVANGEEELTVKRALQKLKAEAALSRKTAANAVAQKSARQSQGSAKAKAKAPVPSQGDSVSDAELNDATNKHYYALVQQDLATIFEHFGPQLATEFCLPIGCGQESGVQDVYDRQKGITSLKQHSVYRCSVSAFWINALSSATPGVPMSRKRVEDLSAFHFPGAQPKFMTDRMIEIACSEADLTDEPRNLQMISPEELLHSLLHACASAIKLSSALDSAVWAELRSKWKSVLLSVPASFNEIQQSDLWKTAWNKRQAVVQQHESLSRTALQSAMEVAQLKALIESGSSSKLTPSQLSSALLAAGLQQVVSGSAKAKKDDEECGTLSANFISGALSVQRVVLSSPRCVELLLDMEASFGTQSPFHMMSKLACLATKPTSAKTREWVLSCVHDFVMHGDMSPSEITKGSLMGTKHHVGIIQLCECKLKVSGLQYREGWKSGGPAGRTSLWALTEFMATNSKELGKEKSRSRSRPESSDSGRSESADKKAARRSERPASPAGGPEPAPPKNENEFKNDDEEDEPDTIECSVCKGTIRGGKVGMRMHIQNSAKHRQYLIWNRGGIHWNDAGLRAKKELKKEWKEKKPLAPAAPVHLKEARAAPRGDRARSKGSRRELKEADAAPRGDRARSKGSRRELKEADAALRGDRARSNARHRERSRGRRGSRERARDKRVREHPDRREHEHRGQSRAAEPGPSRPRPEAPEAPESAGRRNDNDGKDSPGSSGYSYYTSDEEDKDEKPQQPKVPAAKPKVAAAKIDPPPTAQKKKDSSASSGQTYTSSGEADTRMTAMADWFQAQVLEHLFEQYLPKSGVVESDRMLLKEVLMSHSEYRAHSGSQDLCWKARLHKSGIEVFSLVEALVYDKKYDNFIRSSCRHGGSAEAVLESETIAQELKKIQDILANEEAERKVAAGIVEDSEPEDAELADSAELLNMRKAPTTFTQGSNAYWRAVANQVTRTYCSIQVEPKSLDGVASAVQQSTAKDIRGVVGENSVLIHLDVDLLRETIGPNCQESLRKKFQPDIGLMRKLVQGALLGRGAQRRTEEGEATNVPEGDVVALHAGMDRAGAMCQSVFRLATAKKDDMDAEIKQLLVTYDDDSMRSRKKRSRGSYSTYSTYHLASHHCLTQAIPEKQYQHHKGYCTSDVFGPVKAMQASELWHASRTEKVDLPSPDRAVEVTEVAQAKKEAKLEECGTKQQEDSESIFSAALLPVSFYSDLIKGHSIDLSVGQASLAKASVLERTPYWGLALSERHARKVEVVLTDFVLSEMKKEGSSHYRPECVAEPRTEETKTPTPKPAPKKRSKPKTGQQAGASEGTVEREGEEPAPKKPRKTTKDKNEDEDGGEKSDASSLPW</sequence>
<gene>
    <name evidence="2" type="ORF">C1SCF055_LOCUS21120</name>
</gene>
<organism evidence="2">
    <name type="scientific">Cladocopium goreaui</name>
    <dbReference type="NCBI Taxonomy" id="2562237"/>
    <lineage>
        <taxon>Eukaryota</taxon>
        <taxon>Sar</taxon>
        <taxon>Alveolata</taxon>
        <taxon>Dinophyceae</taxon>
        <taxon>Suessiales</taxon>
        <taxon>Symbiodiniaceae</taxon>
        <taxon>Cladocopium</taxon>
    </lineage>
</organism>
<feature type="compositionally biased region" description="Low complexity" evidence="1">
    <location>
        <begin position="745"/>
        <end position="755"/>
    </location>
</feature>
<evidence type="ECO:0000313" key="2">
    <source>
        <dbReference type="EMBL" id="CAI3994475.1"/>
    </source>
</evidence>
<feature type="compositionally biased region" description="Low complexity" evidence="1">
    <location>
        <begin position="767"/>
        <end position="782"/>
    </location>
</feature>
<feature type="compositionally biased region" description="Basic residues" evidence="1">
    <location>
        <begin position="675"/>
        <end position="687"/>
    </location>
</feature>
<name>A0A9P1G1I2_9DINO</name>
<reference evidence="2" key="1">
    <citation type="submission" date="2022-10" db="EMBL/GenBank/DDBJ databases">
        <authorList>
            <person name="Chen Y."/>
            <person name="Dougan E. K."/>
            <person name="Chan C."/>
            <person name="Rhodes N."/>
            <person name="Thang M."/>
        </authorList>
    </citation>
    <scope>NUCLEOTIDE SEQUENCE</scope>
</reference>